<name>A0AAD4JVE1_9MUSC</name>
<proteinExistence type="inferred from homology"/>
<dbReference type="GO" id="GO:0006637">
    <property type="term" value="P:acyl-CoA metabolic process"/>
    <property type="evidence" value="ECO:0007669"/>
    <property type="project" value="TreeGrafter"/>
</dbReference>
<dbReference type="CDD" id="cd03442">
    <property type="entry name" value="BFIT_BACH"/>
    <property type="match status" value="2"/>
</dbReference>
<feature type="domain" description="HotDog ACOT-type" evidence="5">
    <location>
        <begin position="49"/>
        <end position="173"/>
    </location>
</feature>
<evidence type="ECO:0000256" key="3">
    <source>
        <dbReference type="ARBA" id="ARBA00022801"/>
    </source>
</evidence>
<feature type="domain" description="HotDog ACOT-type" evidence="5">
    <location>
        <begin position="253"/>
        <end position="365"/>
    </location>
</feature>
<keyword evidence="3" id="KW-0378">Hydrolase</keyword>
<evidence type="ECO:0000256" key="1">
    <source>
        <dbReference type="ARBA" id="ARBA00010458"/>
    </source>
</evidence>
<dbReference type="Proteomes" id="UP001200034">
    <property type="component" value="Unassembled WGS sequence"/>
</dbReference>
<dbReference type="InterPro" id="IPR033120">
    <property type="entry name" value="HOTDOG_ACOT"/>
</dbReference>
<evidence type="ECO:0000256" key="4">
    <source>
        <dbReference type="ARBA" id="ARBA00022946"/>
    </source>
</evidence>
<keyword evidence="4" id="KW-0809">Transit peptide</keyword>
<evidence type="ECO:0000259" key="5">
    <source>
        <dbReference type="PROSITE" id="PS51770"/>
    </source>
</evidence>
<evidence type="ECO:0000256" key="2">
    <source>
        <dbReference type="ARBA" id="ARBA00022737"/>
    </source>
</evidence>
<dbReference type="PANTHER" id="PTHR12655:SF0">
    <property type="entry name" value="ACYL-COENZYME A THIOESTERASE 9, MITOCHONDRIAL"/>
    <property type="match status" value="1"/>
</dbReference>
<dbReference type="InterPro" id="IPR029069">
    <property type="entry name" value="HotDog_dom_sf"/>
</dbReference>
<evidence type="ECO:0000313" key="7">
    <source>
        <dbReference type="Proteomes" id="UP001200034"/>
    </source>
</evidence>
<comment type="similarity">
    <text evidence="1">Belongs to the acyl coenzyme A hydrolase family.</text>
</comment>
<gene>
    <name evidence="6" type="ORF">KR093_006130</name>
</gene>
<dbReference type="EMBL" id="JAJJHW010003409">
    <property type="protein sequence ID" value="KAH8359359.1"/>
    <property type="molecule type" value="Genomic_DNA"/>
</dbReference>
<keyword evidence="2" id="KW-0677">Repeat</keyword>
<sequence length="418" mass="48186">MSVGDKIRQRTGIERGYHVVPKSREHLLEYTPQKEDLPERSMQDSYTYAILPLGTDEMVRERYVNHLGSMRTGRLMEELDMFAVWLCHRHIEIPDLPKDVSLPYTFVTLLVDRIDFSNIENIKVNKDIELSGFISWTGNTSIEATIYTRQLLNDDTYLNVTKAVFLMVARNAVNSGSAPVNPLKPANAVEEKCWEESVQRQKKRRVAEAKGVLVSPPQQHEQAIMFNMLQRTTPKDSFDLNKRVLPPKCNWMEDSQRSTMMNPFPENRNAHNTIFGGFIMRQAIEISFITASIYVQGRPILQCLSDISFYQPVKVTAFLQMTAYVVYTAQSYIQVMTVAKNWQAASGENTTTNVFYVTYKADKIVDEVVPRTYREMLWYIHGRRKLLAALHLQPQYPLPDKQEEQCRKKEESVAATAK</sequence>
<comment type="caution">
    <text evidence="6">The sequence shown here is derived from an EMBL/GenBank/DDBJ whole genome shotgun (WGS) entry which is preliminary data.</text>
</comment>
<reference evidence="6" key="1">
    <citation type="journal article" date="2021" name="Mol. Ecol. Resour.">
        <title>Phylogenomic analyses of the genus Drosophila reveals genomic signals of climate adaptation.</title>
        <authorList>
            <person name="Li F."/>
            <person name="Rane R.V."/>
            <person name="Luria V."/>
            <person name="Xiong Z."/>
            <person name="Chen J."/>
            <person name="Li Z."/>
            <person name="Catullo R.A."/>
            <person name="Griffin P.C."/>
            <person name="Schiffer M."/>
            <person name="Pearce S."/>
            <person name="Lee S.F."/>
            <person name="McElroy K."/>
            <person name="Stocker A."/>
            <person name="Shirriffs J."/>
            <person name="Cockerell F."/>
            <person name="Coppin C."/>
            <person name="Sgro C.M."/>
            <person name="Karger A."/>
            <person name="Cain J.W."/>
            <person name="Weber J.A."/>
            <person name="Santpere G."/>
            <person name="Kirschner M.W."/>
            <person name="Hoffmann A.A."/>
            <person name="Oakeshott J.G."/>
            <person name="Zhang G."/>
        </authorList>
    </citation>
    <scope>NUCLEOTIDE SEQUENCE</scope>
    <source>
        <strain evidence="6">BGI-SZ-2011g</strain>
    </source>
</reference>
<dbReference type="AlphaFoldDB" id="A0AAD4JVE1"/>
<dbReference type="GO" id="GO:0005739">
    <property type="term" value="C:mitochondrion"/>
    <property type="evidence" value="ECO:0007669"/>
    <property type="project" value="TreeGrafter"/>
</dbReference>
<dbReference type="GO" id="GO:0047617">
    <property type="term" value="F:fatty acyl-CoA hydrolase activity"/>
    <property type="evidence" value="ECO:0007669"/>
    <property type="project" value="TreeGrafter"/>
</dbReference>
<dbReference type="PANTHER" id="PTHR12655">
    <property type="entry name" value="ACYL-COA THIOESTERASE"/>
    <property type="match status" value="1"/>
</dbReference>
<protein>
    <recommendedName>
        <fullName evidence="5">HotDog ACOT-type domain-containing protein</fullName>
    </recommendedName>
</protein>
<dbReference type="Gene3D" id="3.10.129.10">
    <property type="entry name" value="Hotdog Thioesterase"/>
    <property type="match status" value="2"/>
</dbReference>
<dbReference type="SUPFAM" id="SSF54637">
    <property type="entry name" value="Thioesterase/thiol ester dehydrase-isomerase"/>
    <property type="match status" value="2"/>
</dbReference>
<evidence type="ECO:0000313" key="6">
    <source>
        <dbReference type="EMBL" id="KAH8359359.1"/>
    </source>
</evidence>
<accession>A0AAD4JVE1</accession>
<keyword evidence="7" id="KW-1185">Reference proteome</keyword>
<dbReference type="FunFam" id="3.10.129.10:FF:000051">
    <property type="entry name" value="Acyl-coa thioesterase"/>
    <property type="match status" value="1"/>
</dbReference>
<organism evidence="6 7">
    <name type="scientific">Drosophila rubida</name>
    <dbReference type="NCBI Taxonomy" id="30044"/>
    <lineage>
        <taxon>Eukaryota</taxon>
        <taxon>Metazoa</taxon>
        <taxon>Ecdysozoa</taxon>
        <taxon>Arthropoda</taxon>
        <taxon>Hexapoda</taxon>
        <taxon>Insecta</taxon>
        <taxon>Pterygota</taxon>
        <taxon>Neoptera</taxon>
        <taxon>Endopterygota</taxon>
        <taxon>Diptera</taxon>
        <taxon>Brachycera</taxon>
        <taxon>Muscomorpha</taxon>
        <taxon>Ephydroidea</taxon>
        <taxon>Drosophilidae</taxon>
        <taxon>Drosophila</taxon>
    </lineage>
</organism>
<dbReference type="PROSITE" id="PS51770">
    <property type="entry name" value="HOTDOG_ACOT"/>
    <property type="match status" value="2"/>
</dbReference>